<dbReference type="Proteomes" id="UP000000758">
    <property type="component" value="Chromosome"/>
</dbReference>
<dbReference type="EMBL" id="DP000238">
    <property type="protein sequence ID" value="ABK77875.1"/>
    <property type="molecule type" value="Genomic_DNA"/>
</dbReference>
<proteinExistence type="predicted"/>
<evidence type="ECO:0000313" key="1">
    <source>
        <dbReference type="EMBL" id="ABK77875.1"/>
    </source>
</evidence>
<dbReference type="AlphaFoldDB" id="A0RX08"/>
<accession>A0RX08</accession>
<sequence length="175" mass="19578">MPTMLGRKPAALKEGLYVFLPRGDGEYKDFAFGAITGVDGDRMGVNGLLIDPVGLKNKVEQGKAGPRSVEILQNPTAQNAIFALIYRVEQDNFTEVMDTKKERFEVISPKSYSILDGWIREEIPELINNVLSLPPGPERDTAKRTLKQKGDTLLDKDLRRNLYSVSRSLKILSNQ</sequence>
<gene>
    <name evidence="1" type="ordered locus">CENSYa_1252</name>
</gene>
<keyword evidence="2" id="KW-1185">Reference proteome</keyword>
<protein>
    <submittedName>
        <fullName evidence="1">Uncharacterized protein</fullName>
    </submittedName>
</protein>
<reference evidence="1 2" key="1">
    <citation type="journal article" date="2006" name="Proc. Natl. Acad. Sci. U.S.A.">
        <title>Genomic analysis of the uncultivated marine crenarchaeote Cenarchaeum symbiosum.</title>
        <authorList>
            <person name="Hallam S.J."/>
            <person name="Konstantinidis K.T."/>
            <person name="Putnam N."/>
            <person name="Schleper C."/>
            <person name="Watanabe Y."/>
            <person name="Sugahara J."/>
            <person name="Preston C."/>
            <person name="de la Torre J."/>
            <person name="Richardson P.M."/>
            <person name="DeLong E.F."/>
        </authorList>
    </citation>
    <scope>NUCLEOTIDE SEQUENCE [LARGE SCALE GENOMIC DNA]</scope>
    <source>
        <strain evidence="2">A</strain>
    </source>
</reference>
<dbReference type="KEGG" id="csy:CENSYa_1252"/>
<organism evidence="1 2">
    <name type="scientific">Cenarchaeum symbiosum (strain A)</name>
    <dbReference type="NCBI Taxonomy" id="414004"/>
    <lineage>
        <taxon>Archaea</taxon>
        <taxon>Nitrososphaerota</taxon>
        <taxon>Candidatus Cenarchaeales</taxon>
        <taxon>Candidatus Cenarchaeaceae</taxon>
        <taxon>Candidatus Cenarchaeum</taxon>
    </lineage>
</organism>
<dbReference type="EnsemblBacteria" id="ABK77875">
    <property type="protein sequence ID" value="ABK77875"/>
    <property type="gene ID" value="CENSYa_1252"/>
</dbReference>
<name>A0RX08_CENSY</name>
<dbReference type="STRING" id="414004.CENSYa_1252"/>
<dbReference type="HOGENOM" id="CLU_1559406_0_0_2"/>
<evidence type="ECO:0000313" key="2">
    <source>
        <dbReference type="Proteomes" id="UP000000758"/>
    </source>
</evidence>